<sequence>MNKFFKRLSLSQRLSIPVMSFIILVFIGFQFITYQRFLKIERENLLSHTQVLANGVGMNLTAAVLFNDHIDGTELLSAFKADPLIARVRLEHLDHSLFAQYINADIEFISPTSKQQHDVSVQSYHFGREMLYLMVPIMMDGEPIAHMHIAVSLKTLQQMRITHFKISILLLITLCAITAYIINRVQSWVTQPITQLNNAVNRIIKDENPSPIRSQIQTSHEVGELVNGFNSMQKKLNERDAKIQATLNQLGEEKAFADDVIETVQHALVVVNQQGKITLANDACLYVLGLPAATAQGLSLSDVLHTEQPDTFRQQLDQVLNGQKQFDHALMKSAISTGQSRTYEIISRPLEHRRQTLFAIEDVTKKQHAERQQQMAAKVFDCSQDAIMLLSGSGKITMVNPAFSKYLGYNADDVIGKHFHQLLDLTKYSKLQRSIQQALKKTNHWQGEMNQLCKDGTYIPLFVRINRIQDSHRSEVQTVVIASDLRSMKKMRRLEHLATHDPLTNLANRSKLRQELRQLLTKRQTASAVFAVLFIDLDDFKTVNDSYGHSSGDKVLQIIAERLIRTVRKSDIVARLAGDEFVTIINPVSNQDDITFTCERILARIMEPISLRKKIQLNIGASIGCYYVFANESLDVDDILRRADKAMYSAKLSGKGQIIEFNQFRHD</sequence>
<dbReference type="PROSITE" id="PS50112">
    <property type="entry name" value="PAS"/>
    <property type="match status" value="2"/>
</dbReference>
<evidence type="ECO:0000313" key="6">
    <source>
        <dbReference type="EMBL" id="RWX56973.1"/>
    </source>
</evidence>
<dbReference type="Gene3D" id="6.10.340.10">
    <property type="match status" value="1"/>
</dbReference>
<dbReference type="Pfam" id="PF00990">
    <property type="entry name" value="GGDEF"/>
    <property type="match status" value="1"/>
</dbReference>
<reference evidence="6 7" key="1">
    <citation type="submission" date="2018-11" db="EMBL/GenBank/DDBJ databases">
        <title>Photobacterium sp. BEI247 sp. nov., a marine bacterium isolated from Yongle Blue Hole in the South China Sea.</title>
        <authorList>
            <person name="Wang X."/>
        </authorList>
    </citation>
    <scope>NUCLEOTIDE SEQUENCE [LARGE SCALE GENOMIC DNA]</scope>
    <source>
        <strain evidence="7">BEI247</strain>
    </source>
</reference>
<dbReference type="AlphaFoldDB" id="A0A444JV86"/>
<evidence type="ECO:0000256" key="1">
    <source>
        <dbReference type="ARBA" id="ARBA00001946"/>
    </source>
</evidence>
<dbReference type="FunFam" id="3.30.70.270:FF:000001">
    <property type="entry name" value="Diguanylate cyclase domain protein"/>
    <property type="match status" value="1"/>
</dbReference>
<dbReference type="SUPFAM" id="SSF158472">
    <property type="entry name" value="HAMP domain-like"/>
    <property type="match status" value="1"/>
</dbReference>
<dbReference type="PANTHER" id="PTHR44757:SF2">
    <property type="entry name" value="BIOFILM ARCHITECTURE MAINTENANCE PROTEIN MBAA"/>
    <property type="match status" value="1"/>
</dbReference>
<dbReference type="InterPro" id="IPR052155">
    <property type="entry name" value="Biofilm_reg_signaling"/>
</dbReference>
<dbReference type="PROSITE" id="PS50885">
    <property type="entry name" value="HAMP"/>
    <property type="match status" value="1"/>
</dbReference>
<dbReference type="Pfam" id="PF08448">
    <property type="entry name" value="PAS_4"/>
    <property type="match status" value="1"/>
</dbReference>
<dbReference type="SMART" id="SM00304">
    <property type="entry name" value="HAMP"/>
    <property type="match status" value="1"/>
</dbReference>
<dbReference type="Pfam" id="PF13426">
    <property type="entry name" value="PAS_9"/>
    <property type="match status" value="1"/>
</dbReference>
<dbReference type="InterPro" id="IPR035965">
    <property type="entry name" value="PAS-like_dom_sf"/>
</dbReference>
<evidence type="ECO:0000313" key="7">
    <source>
        <dbReference type="Proteomes" id="UP000287563"/>
    </source>
</evidence>
<protein>
    <submittedName>
        <fullName evidence="6">Diguanylate cyclase</fullName>
    </submittedName>
</protein>
<dbReference type="CDD" id="cd01949">
    <property type="entry name" value="GGDEF"/>
    <property type="match status" value="1"/>
</dbReference>
<feature type="transmembrane region" description="Helical" evidence="2">
    <location>
        <begin position="14"/>
        <end position="34"/>
    </location>
</feature>
<dbReference type="InterPro" id="IPR013656">
    <property type="entry name" value="PAS_4"/>
</dbReference>
<evidence type="ECO:0000259" key="4">
    <source>
        <dbReference type="PROSITE" id="PS50885"/>
    </source>
</evidence>
<dbReference type="GO" id="GO:0007165">
    <property type="term" value="P:signal transduction"/>
    <property type="evidence" value="ECO:0007669"/>
    <property type="project" value="InterPro"/>
</dbReference>
<dbReference type="OrthoDB" id="9812260at2"/>
<comment type="cofactor">
    <cofactor evidence="1">
        <name>Mg(2+)</name>
        <dbReference type="ChEBI" id="CHEBI:18420"/>
    </cofactor>
</comment>
<dbReference type="GO" id="GO:0016020">
    <property type="term" value="C:membrane"/>
    <property type="evidence" value="ECO:0007669"/>
    <property type="project" value="InterPro"/>
</dbReference>
<dbReference type="NCBIfam" id="TIGR00229">
    <property type="entry name" value="sensory_box"/>
    <property type="match status" value="2"/>
</dbReference>
<feature type="transmembrane region" description="Helical" evidence="2">
    <location>
        <begin position="164"/>
        <end position="182"/>
    </location>
</feature>
<organism evidence="6 7">
    <name type="scientific">Photobacterium chitinilyticum</name>
    <dbReference type="NCBI Taxonomy" id="2485123"/>
    <lineage>
        <taxon>Bacteria</taxon>
        <taxon>Pseudomonadati</taxon>
        <taxon>Pseudomonadota</taxon>
        <taxon>Gammaproteobacteria</taxon>
        <taxon>Vibrionales</taxon>
        <taxon>Vibrionaceae</taxon>
        <taxon>Photobacterium</taxon>
    </lineage>
</organism>
<dbReference type="SUPFAM" id="SSF55073">
    <property type="entry name" value="Nucleotide cyclase"/>
    <property type="match status" value="1"/>
</dbReference>
<dbReference type="CDD" id="cd00130">
    <property type="entry name" value="PAS"/>
    <property type="match status" value="2"/>
</dbReference>
<feature type="domain" description="PAS" evidence="3">
    <location>
        <begin position="372"/>
        <end position="442"/>
    </location>
</feature>
<dbReference type="Pfam" id="PF17152">
    <property type="entry name" value="CHASE8"/>
    <property type="match status" value="1"/>
</dbReference>
<evidence type="ECO:0000259" key="5">
    <source>
        <dbReference type="PROSITE" id="PS50887"/>
    </source>
</evidence>
<dbReference type="Gene3D" id="3.30.70.270">
    <property type="match status" value="1"/>
</dbReference>
<gene>
    <name evidence="6" type="ORF">EDI28_02725</name>
</gene>
<dbReference type="PROSITE" id="PS50887">
    <property type="entry name" value="GGDEF"/>
    <property type="match status" value="1"/>
</dbReference>
<dbReference type="NCBIfam" id="TIGR00254">
    <property type="entry name" value="GGDEF"/>
    <property type="match status" value="1"/>
</dbReference>
<dbReference type="InterPro" id="IPR000160">
    <property type="entry name" value="GGDEF_dom"/>
</dbReference>
<feature type="domain" description="PAS" evidence="3">
    <location>
        <begin position="253"/>
        <end position="323"/>
    </location>
</feature>
<dbReference type="EMBL" id="RJLM01000001">
    <property type="protein sequence ID" value="RWX56973.1"/>
    <property type="molecule type" value="Genomic_DNA"/>
</dbReference>
<dbReference type="CDD" id="cd06225">
    <property type="entry name" value="HAMP"/>
    <property type="match status" value="1"/>
</dbReference>
<evidence type="ECO:0000259" key="3">
    <source>
        <dbReference type="PROSITE" id="PS50112"/>
    </source>
</evidence>
<dbReference type="RefSeq" id="WP_128782289.1">
    <property type="nucleotide sequence ID" value="NZ_RJLM01000001.1"/>
</dbReference>
<dbReference type="GO" id="GO:0003824">
    <property type="term" value="F:catalytic activity"/>
    <property type="evidence" value="ECO:0007669"/>
    <property type="project" value="UniProtKB-ARBA"/>
</dbReference>
<dbReference type="SMART" id="SM00091">
    <property type="entry name" value="PAS"/>
    <property type="match status" value="2"/>
</dbReference>
<keyword evidence="2" id="KW-1133">Transmembrane helix</keyword>
<accession>A0A444JV86</accession>
<dbReference type="Proteomes" id="UP000287563">
    <property type="component" value="Unassembled WGS sequence"/>
</dbReference>
<feature type="domain" description="GGDEF" evidence="5">
    <location>
        <begin position="528"/>
        <end position="663"/>
    </location>
</feature>
<dbReference type="InterPro" id="IPR033417">
    <property type="entry name" value="CHASE8"/>
</dbReference>
<comment type="caution">
    <text evidence="6">The sequence shown here is derived from an EMBL/GenBank/DDBJ whole genome shotgun (WGS) entry which is preliminary data.</text>
</comment>
<dbReference type="Gene3D" id="3.30.450.20">
    <property type="entry name" value="PAS domain"/>
    <property type="match status" value="2"/>
</dbReference>
<dbReference type="InterPro" id="IPR003660">
    <property type="entry name" value="HAMP_dom"/>
</dbReference>
<proteinExistence type="predicted"/>
<name>A0A444JV86_9GAMM</name>
<dbReference type="InterPro" id="IPR043128">
    <property type="entry name" value="Rev_trsase/Diguanyl_cyclase"/>
</dbReference>
<feature type="domain" description="HAMP" evidence="4">
    <location>
        <begin position="187"/>
        <end position="241"/>
    </location>
</feature>
<dbReference type="SMART" id="SM00267">
    <property type="entry name" value="GGDEF"/>
    <property type="match status" value="1"/>
</dbReference>
<keyword evidence="2" id="KW-0812">Transmembrane</keyword>
<dbReference type="SUPFAM" id="SSF55785">
    <property type="entry name" value="PYP-like sensor domain (PAS domain)"/>
    <property type="match status" value="2"/>
</dbReference>
<keyword evidence="2" id="KW-0472">Membrane</keyword>
<dbReference type="InterPro" id="IPR000014">
    <property type="entry name" value="PAS"/>
</dbReference>
<evidence type="ECO:0000256" key="2">
    <source>
        <dbReference type="SAM" id="Phobius"/>
    </source>
</evidence>
<dbReference type="PANTHER" id="PTHR44757">
    <property type="entry name" value="DIGUANYLATE CYCLASE DGCP"/>
    <property type="match status" value="1"/>
</dbReference>
<keyword evidence="7" id="KW-1185">Reference proteome</keyword>
<dbReference type="InterPro" id="IPR029787">
    <property type="entry name" value="Nucleotide_cyclase"/>
</dbReference>